<feature type="domain" description="ATP-grasp" evidence="5">
    <location>
        <begin position="121"/>
        <end position="321"/>
    </location>
</feature>
<evidence type="ECO:0000259" key="5">
    <source>
        <dbReference type="PROSITE" id="PS50975"/>
    </source>
</evidence>
<dbReference type="PANTHER" id="PTHR43585">
    <property type="entry name" value="FUMIPYRROLE BIOSYNTHESIS PROTEIN C"/>
    <property type="match status" value="1"/>
</dbReference>
<evidence type="ECO:0000313" key="6">
    <source>
        <dbReference type="EMBL" id="SDH57215.1"/>
    </source>
</evidence>
<dbReference type="GO" id="GO:0016874">
    <property type="term" value="F:ligase activity"/>
    <property type="evidence" value="ECO:0007669"/>
    <property type="project" value="UniProtKB-KW"/>
</dbReference>
<evidence type="ECO:0000256" key="2">
    <source>
        <dbReference type="ARBA" id="ARBA00022741"/>
    </source>
</evidence>
<evidence type="ECO:0000313" key="7">
    <source>
        <dbReference type="Proteomes" id="UP000198606"/>
    </source>
</evidence>
<dbReference type="Pfam" id="PF13535">
    <property type="entry name" value="ATP-grasp_4"/>
    <property type="match status" value="1"/>
</dbReference>
<dbReference type="Proteomes" id="UP000198606">
    <property type="component" value="Unassembled WGS sequence"/>
</dbReference>
<proteinExistence type="predicted"/>
<dbReference type="InterPro" id="IPR011761">
    <property type="entry name" value="ATP-grasp"/>
</dbReference>
<evidence type="ECO:0000256" key="1">
    <source>
        <dbReference type="ARBA" id="ARBA00022598"/>
    </source>
</evidence>
<name>A0A1G8DHP8_9GAMM</name>
<dbReference type="Gene3D" id="3.30.470.20">
    <property type="entry name" value="ATP-grasp fold, B domain"/>
    <property type="match status" value="1"/>
</dbReference>
<dbReference type="EMBL" id="FNDG01000005">
    <property type="protein sequence ID" value="SDH57215.1"/>
    <property type="molecule type" value="Genomic_DNA"/>
</dbReference>
<organism evidence="6 7">
    <name type="scientific">Phytopseudomonas flavescens</name>
    <dbReference type="NCBI Taxonomy" id="29435"/>
    <lineage>
        <taxon>Bacteria</taxon>
        <taxon>Pseudomonadati</taxon>
        <taxon>Pseudomonadota</taxon>
        <taxon>Gammaproteobacteria</taxon>
        <taxon>Pseudomonadales</taxon>
        <taxon>Pseudomonadaceae</taxon>
        <taxon>Phytopseudomonas</taxon>
    </lineage>
</organism>
<dbReference type="GO" id="GO:0005524">
    <property type="term" value="F:ATP binding"/>
    <property type="evidence" value="ECO:0007669"/>
    <property type="project" value="UniProtKB-UniRule"/>
</dbReference>
<evidence type="ECO:0000256" key="4">
    <source>
        <dbReference type="PROSITE-ProRule" id="PRU00409"/>
    </source>
</evidence>
<dbReference type="AlphaFoldDB" id="A0A1G8DHP8"/>
<dbReference type="SUPFAM" id="SSF56059">
    <property type="entry name" value="Glutathione synthetase ATP-binding domain-like"/>
    <property type="match status" value="1"/>
</dbReference>
<accession>A0A1G8DHP8</accession>
<keyword evidence="1" id="KW-0436">Ligase</keyword>
<keyword evidence="3 4" id="KW-0067">ATP-binding</keyword>
<dbReference type="PANTHER" id="PTHR43585:SF2">
    <property type="entry name" value="ATP-GRASP ENZYME FSQD"/>
    <property type="match status" value="1"/>
</dbReference>
<gene>
    <name evidence="6" type="ORF">SAMN05216588_105266</name>
</gene>
<sequence>MSIVIFHRAKSFVCEYDSWLDDCKENVYLVISKEMNRYEHCSVASVPNAEFYSGIIFLDRYDDTASFHSALDEVGSRGEITKLIAHYEFDLIRVAEARESRGIAGQSLLSACAFRDKLEMKRLVSAAGLIGYRFGSISDWSDVERFYSAVGGKRLILKPRSGSTSLGVICIDDPYRQREEIEKLLRNPLALSPDYMAEEFIEGEMYHVDGLILNGEQRLLWPSQYITGSLEFQDEFGQTVSSAMLGPDDKFCKSIITFVGSVIAALPVPTNCNIHCEVFVTPSGNIELCEIASRTGGVRIKHGLARAFRFDIAEAWIRAEASLPQRTEAIPSRPEIFTGWATMAGRDGKVACIPDSCEIEGVWAYQRNVSTGDVVQSPRSAVDYIANCDIEGPDHVAIVSRIHKARRWFASYFATI</sequence>
<evidence type="ECO:0000256" key="3">
    <source>
        <dbReference type="ARBA" id="ARBA00022840"/>
    </source>
</evidence>
<dbReference type="PROSITE" id="PS50975">
    <property type="entry name" value="ATP_GRASP"/>
    <property type="match status" value="1"/>
</dbReference>
<dbReference type="STRING" id="29435.SAMN05216588_105266"/>
<dbReference type="GO" id="GO:0046872">
    <property type="term" value="F:metal ion binding"/>
    <property type="evidence" value="ECO:0007669"/>
    <property type="project" value="InterPro"/>
</dbReference>
<keyword evidence="2 4" id="KW-0547">Nucleotide-binding</keyword>
<reference evidence="6 7" key="1">
    <citation type="submission" date="2016-10" db="EMBL/GenBank/DDBJ databases">
        <authorList>
            <person name="de Groot N.N."/>
        </authorList>
    </citation>
    <scope>NUCLEOTIDE SEQUENCE [LARGE SCALE GENOMIC DNA]</scope>
    <source>
        <strain evidence="6 7">LMG 18387</strain>
    </source>
</reference>
<dbReference type="InterPro" id="IPR052032">
    <property type="entry name" value="ATP-dep_AA_Ligase"/>
</dbReference>
<dbReference type="Gene3D" id="3.40.50.20">
    <property type="match status" value="1"/>
</dbReference>
<protein>
    <submittedName>
        <fullName evidence="6">ATP-grasp domain-containing protein</fullName>
    </submittedName>
</protein>